<gene>
    <name evidence="7" type="ORF">POM99_18105</name>
</gene>
<dbReference type="RefSeq" id="WP_277279964.1">
    <property type="nucleotide sequence ID" value="NZ_JAROCY010000021.1"/>
</dbReference>
<dbReference type="SUPFAM" id="SSF53067">
    <property type="entry name" value="Actin-like ATPase domain"/>
    <property type="match status" value="1"/>
</dbReference>
<comment type="cofactor">
    <cofactor evidence="1">
        <name>Mg(2+)</name>
        <dbReference type="ChEBI" id="CHEBI:18420"/>
    </cofactor>
</comment>
<evidence type="ECO:0000313" key="7">
    <source>
        <dbReference type="EMBL" id="MDF8335122.1"/>
    </source>
</evidence>
<keyword evidence="4" id="KW-0460">Magnesium</keyword>
<dbReference type="InterPro" id="IPR043129">
    <property type="entry name" value="ATPase_NBD"/>
</dbReference>
<dbReference type="EMBL" id="JAROCY010000021">
    <property type="protein sequence ID" value="MDF8335122.1"/>
    <property type="molecule type" value="Genomic_DNA"/>
</dbReference>
<dbReference type="CDD" id="cd24067">
    <property type="entry name" value="ASKHA_NBD_ROK_BsFRK-like"/>
    <property type="match status" value="1"/>
</dbReference>
<dbReference type="Gene3D" id="3.30.420.40">
    <property type="match status" value="2"/>
</dbReference>
<reference evidence="7 8" key="1">
    <citation type="submission" date="2023-03" db="EMBL/GenBank/DDBJ databases">
        <title>Novosphingobium cyanobacteriorum sp. nov., isolated from a eutrophic reservoir during the Microcystis bloom period.</title>
        <authorList>
            <person name="Kang M."/>
            <person name="Le V."/>
            <person name="Ko S.-R."/>
            <person name="Lee S.-A."/>
            <person name="Ahn C.-Y."/>
        </authorList>
    </citation>
    <scope>NUCLEOTIDE SEQUENCE [LARGE SCALE GENOMIC DNA]</scope>
    <source>
        <strain evidence="7 8">HBC54</strain>
    </source>
</reference>
<proteinExistence type="predicted"/>
<evidence type="ECO:0000313" key="8">
    <source>
        <dbReference type="Proteomes" id="UP001222770"/>
    </source>
</evidence>
<comment type="catalytic activity">
    <reaction evidence="6">
        <text>D-fructose + ATP = D-fructose 6-phosphate + ADP + H(+)</text>
        <dbReference type="Rhea" id="RHEA:16125"/>
        <dbReference type="ChEBI" id="CHEBI:15378"/>
        <dbReference type="ChEBI" id="CHEBI:30616"/>
        <dbReference type="ChEBI" id="CHEBI:37721"/>
        <dbReference type="ChEBI" id="CHEBI:61527"/>
        <dbReference type="ChEBI" id="CHEBI:456216"/>
        <dbReference type="EC" id="2.7.1.4"/>
    </reaction>
</comment>
<evidence type="ECO:0000256" key="1">
    <source>
        <dbReference type="ARBA" id="ARBA00001946"/>
    </source>
</evidence>
<dbReference type="Pfam" id="PF00480">
    <property type="entry name" value="ROK"/>
    <property type="match status" value="1"/>
</dbReference>
<dbReference type="Proteomes" id="UP001222770">
    <property type="component" value="Unassembled WGS sequence"/>
</dbReference>
<evidence type="ECO:0000256" key="4">
    <source>
        <dbReference type="ARBA" id="ARBA00022842"/>
    </source>
</evidence>
<sequence>MTQGRLIGAVEAGGTKFVLALAREDGTILMRERIATETPATCFPAMAAFFDAAQDAHGRIDAFGVASFGPIDIDPASPAYGTFTTTPKPGWAGARFHDVLGRFGAPIVVDTDVNGAAMGEWMAGAGQGCDTVAYTTVGTGIGTGVVNRGRSLLGFSHYESGHILPPHDRAADPFGGACPYHGDCLEGLACGPAIEKRWGRSLDQLGTAEVELVAGYIAHLAATLVLLHMPDRLIFGGGVMKAPGLIEAVRRQTEAKLGGYVKHPRLDAGLERYIVLPGLGDDAGITGAIALGQKILGIGALRQG</sequence>
<evidence type="ECO:0000256" key="3">
    <source>
        <dbReference type="ARBA" id="ARBA00022833"/>
    </source>
</evidence>
<dbReference type="EC" id="2.7.1.4" evidence="5"/>
<organism evidence="7 8">
    <name type="scientific">Novosphingobium cyanobacteriorum</name>
    <dbReference type="NCBI Taxonomy" id="3024215"/>
    <lineage>
        <taxon>Bacteria</taxon>
        <taxon>Pseudomonadati</taxon>
        <taxon>Pseudomonadota</taxon>
        <taxon>Alphaproteobacteria</taxon>
        <taxon>Sphingomonadales</taxon>
        <taxon>Sphingomonadaceae</taxon>
        <taxon>Novosphingobium</taxon>
    </lineage>
</organism>
<comment type="caution">
    <text evidence="7">The sequence shown here is derived from an EMBL/GenBank/DDBJ whole genome shotgun (WGS) entry which is preliminary data.</text>
</comment>
<name>A0ABT6CMI7_9SPHN</name>
<evidence type="ECO:0000256" key="2">
    <source>
        <dbReference type="ARBA" id="ARBA00022723"/>
    </source>
</evidence>
<keyword evidence="2" id="KW-0479">Metal-binding</keyword>
<evidence type="ECO:0000256" key="6">
    <source>
        <dbReference type="ARBA" id="ARBA00048451"/>
    </source>
</evidence>
<accession>A0ABT6CMI7</accession>
<dbReference type="InterPro" id="IPR000600">
    <property type="entry name" value="ROK"/>
</dbReference>
<keyword evidence="3" id="KW-0862">Zinc</keyword>
<dbReference type="PANTHER" id="PTHR42742">
    <property type="entry name" value="TRANSCRIPTIONAL REPRESSOR MPRA"/>
    <property type="match status" value="1"/>
</dbReference>
<protein>
    <recommendedName>
        <fullName evidence="5">fructokinase</fullName>
        <ecNumber evidence="5">2.7.1.4</ecNumber>
    </recommendedName>
</protein>
<dbReference type="PANTHER" id="PTHR42742:SF3">
    <property type="entry name" value="FRUCTOKINASE"/>
    <property type="match status" value="1"/>
</dbReference>
<evidence type="ECO:0000256" key="5">
    <source>
        <dbReference type="ARBA" id="ARBA00038887"/>
    </source>
</evidence>
<keyword evidence="8" id="KW-1185">Reference proteome</keyword>
<dbReference type="InterPro" id="IPR051804">
    <property type="entry name" value="Carb_Metab_Reg_Kinase/Isom"/>
</dbReference>